<dbReference type="OrthoDB" id="9770340at2"/>
<gene>
    <name evidence="2" type="ORF">DA73_0400032355</name>
</gene>
<dbReference type="PANTHER" id="PTHR39639:SF1">
    <property type="entry name" value="DUF262 DOMAIN-CONTAINING PROTEIN"/>
    <property type="match status" value="1"/>
</dbReference>
<dbReference type="Pfam" id="PF03235">
    <property type="entry name" value="GmrSD_N"/>
    <property type="match status" value="1"/>
</dbReference>
<organism evidence="2 3">
    <name type="scientific">Tolypothrix bouteillei VB521301</name>
    <dbReference type="NCBI Taxonomy" id="1479485"/>
    <lineage>
        <taxon>Bacteria</taxon>
        <taxon>Bacillati</taxon>
        <taxon>Cyanobacteriota</taxon>
        <taxon>Cyanophyceae</taxon>
        <taxon>Nostocales</taxon>
        <taxon>Tolypothrichaceae</taxon>
        <taxon>Tolypothrix</taxon>
    </lineage>
</organism>
<evidence type="ECO:0000259" key="1">
    <source>
        <dbReference type="Pfam" id="PF03235"/>
    </source>
</evidence>
<evidence type="ECO:0000313" key="3">
    <source>
        <dbReference type="Proteomes" id="UP000029738"/>
    </source>
</evidence>
<dbReference type="Proteomes" id="UP000029738">
    <property type="component" value="Unassembled WGS sequence"/>
</dbReference>
<name>A0A8S9TG37_9CYAN</name>
<reference evidence="2" key="2">
    <citation type="submission" date="2019-11" db="EMBL/GenBank/DDBJ databases">
        <title>Improved Assembly of Tolypothrix boutellei genome.</title>
        <authorList>
            <person name="Sarangi A.N."/>
            <person name="Mukherjee M."/>
            <person name="Ghosh S."/>
            <person name="Singh D."/>
            <person name="Das A."/>
            <person name="Kant S."/>
            <person name="Prusty A."/>
            <person name="Tripathy S."/>
        </authorList>
    </citation>
    <scope>NUCLEOTIDE SEQUENCE</scope>
    <source>
        <strain evidence="2">VB521301</strain>
    </source>
</reference>
<sequence length="369" mass="43498">MDFEEDTDIDQEEEITEPFDPTQIRVDTRPMTIDLVLDRIKYEEINLTPDFQRHADIWTDISKSRLIESILIRIPLPAFYLDATDDDKWLVIDGLQRLTAIKRFVIDNDLRLKGLEFLTNLKNKNYNELPRHYQRRIKETVITVYLIEKGTPPEVKFNIFKRINTGGLPLSLQEIRHALNQGQAANLLAKLADSAEFKLVTGLQKTKTRKYLRMEDRNFVLRFLAFMLTPYNNYQAKSLDVFLNETMSSINQMSQQEINLLEQNFIRAMKVAFDIFGEYAFRKRSKDKLTQKNPINKALFDAWAVNLSHLQEQQIYNLKERKEDLIDRFIDIMDNDKEFMGSISQGTDSITKVKYRFRIIEQLIQEVLL</sequence>
<dbReference type="PANTHER" id="PTHR39639">
    <property type="entry name" value="CHROMOSOME 16, WHOLE GENOME SHOTGUN SEQUENCE"/>
    <property type="match status" value="1"/>
</dbReference>
<feature type="domain" description="GmrSD restriction endonucleases N-terminal" evidence="1">
    <location>
        <begin position="43"/>
        <end position="178"/>
    </location>
</feature>
<dbReference type="InterPro" id="IPR004919">
    <property type="entry name" value="GmrSD_N"/>
</dbReference>
<comment type="caution">
    <text evidence="2">The sequence shown here is derived from an EMBL/GenBank/DDBJ whole genome shotgun (WGS) entry which is preliminary data.</text>
</comment>
<protein>
    <submittedName>
        <fullName evidence="2">DUF262 domain-containing protein</fullName>
    </submittedName>
</protein>
<dbReference type="EMBL" id="JHEG04000001">
    <property type="protein sequence ID" value="KAF3891255.1"/>
    <property type="molecule type" value="Genomic_DNA"/>
</dbReference>
<reference evidence="2" key="1">
    <citation type="journal article" date="2015" name="Genome Announc.">
        <title>Draft Genome Sequence of Tolypothrix boutellei Strain VB521301.</title>
        <authorList>
            <person name="Chandrababunaidu M.M."/>
            <person name="Singh D."/>
            <person name="Sen D."/>
            <person name="Bhan S."/>
            <person name="Das S."/>
            <person name="Gupta A."/>
            <person name="Adhikary S.P."/>
            <person name="Tripathy S."/>
        </authorList>
    </citation>
    <scope>NUCLEOTIDE SEQUENCE</scope>
    <source>
        <strain evidence="2">VB521301</strain>
    </source>
</reference>
<dbReference type="AlphaFoldDB" id="A0A8S9TG37"/>
<keyword evidence="3" id="KW-1185">Reference proteome</keyword>
<proteinExistence type="predicted"/>
<accession>A0A8S9TG37</accession>
<evidence type="ECO:0000313" key="2">
    <source>
        <dbReference type="EMBL" id="KAF3891255.1"/>
    </source>
</evidence>